<dbReference type="PANTHER" id="PTHR42910">
    <property type="entry name" value="TRANSPORTER SCO4007-RELATED"/>
    <property type="match status" value="1"/>
</dbReference>
<feature type="transmembrane region" description="Helical" evidence="4">
    <location>
        <begin position="164"/>
        <end position="183"/>
    </location>
</feature>
<evidence type="ECO:0000256" key="4">
    <source>
        <dbReference type="SAM" id="Phobius"/>
    </source>
</evidence>
<dbReference type="OrthoDB" id="9815356at2"/>
<feature type="transmembrane region" description="Helical" evidence="4">
    <location>
        <begin position="103"/>
        <end position="125"/>
    </location>
</feature>
<evidence type="ECO:0000256" key="3">
    <source>
        <dbReference type="ARBA" id="ARBA00023136"/>
    </source>
</evidence>
<keyword evidence="7" id="KW-1185">Reference proteome</keyword>
<evidence type="ECO:0000256" key="1">
    <source>
        <dbReference type="ARBA" id="ARBA00022692"/>
    </source>
</evidence>
<dbReference type="Gene3D" id="1.20.1250.20">
    <property type="entry name" value="MFS general substrate transporter like domains"/>
    <property type="match status" value="1"/>
</dbReference>
<feature type="transmembrane region" description="Helical" evidence="4">
    <location>
        <begin position="12"/>
        <end position="30"/>
    </location>
</feature>
<dbReference type="PROSITE" id="PS50850">
    <property type="entry name" value="MFS"/>
    <property type="match status" value="1"/>
</dbReference>
<feature type="transmembrane region" description="Helical" evidence="4">
    <location>
        <begin position="302"/>
        <end position="319"/>
    </location>
</feature>
<feature type="transmembrane region" description="Helical" evidence="4">
    <location>
        <begin position="50"/>
        <end position="68"/>
    </location>
</feature>
<protein>
    <submittedName>
        <fullName evidence="6">MFS transporter</fullName>
    </submittedName>
</protein>
<feature type="transmembrane region" description="Helical" evidence="4">
    <location>
        <begin position="216"/>
        <end position="237"/>
    </location>
</feature>
<keyword evidence="2 4" id="KW-1133">Transmembrane helix</keyword>
<feature type="domain" description="Major facilitator superfamily (MFS) profile" evidence="5">
    <location>
        <begin position="13"/>
        <end position="392"/>
    </location>
</feature>
<organism evidence="6 7">
    <name type="scientific">Pararcticibacter amylolyticus</name>
    <dbReference type="NCBI Taxonomy" id="2173175"/>
    <lineage>
        <taxon>Bacteria</taxon>
        <taxon>Pseudomonadati</taxon>
        <taxon>Bacteroidota</taxon>
        <taxon>Sphingobacteriia</taxon>
        <taxon>Sphingobacteriales</taxon>
        <taxon>Sphingobacteriaceae</taxon>
        <taxon>Pararcticibacter</taxon>
    </lineage>
</organism>
<keyword evidence="3 4" id="KW-0472">Membrane</keyword>
<dbReference type="Pfam" id="PF07690">
    <property type="entry name" value="MFS_1"/>
    <property type="match status" value="1"/>
</dbReference>
<dbReference type="PANTHER" id="PTHR42910:SF1">
    <property type="entry name" value="MAJOR FACILITATOR SUPERFAMILY (MFS) PROFILE DOMAIN-CONTAINING PROTEIN"/>
    <property type="match status" value="1"/>
</dbReference>
<dbReference type="SUPFAM" id="SSF103473">
    <property type="entry name" value="MFS general substrate transporter"/>
    <property type="match status" value="1"/>
</dbReference>
<keyword evidence="1 4" id="KW-0812">Transmembrane</keyword>
<feature type="transmembrane region" description="Helical" evidence="4">
    <location>
        <begin position="280"/>
        <end position="296"/>
    </location>
</feature>
<sequence length="396" mass="42342">MKTYEKPRLTPTLLWLMTVASGLIVANNYYNQPLLGLIARDFGVTAQAVSRIAMLTQIGYAAGLLVIVPLGDLLPRKRLIVADFVLIAASSAGMALSNSLYMAYAFSFLIGFTSVIPQIFVPMAAGLAEPKNRTKTIGFVMSGLLLGILGSRIFSGFIGNLMGWRSVFLIAAGMVLVLLLLIIRKLPEVLPEYKGTYGKLMGSVIRFARTEPALQIAALRGALLFASFSTFWTALVFHLSKPPFNAGSSIAGAFGLAGMLGALMAVYVGKTAGKIPYSRLMIGLILVFLAAWGVFLVGGTTYMGLIAGVVVLDVAMQAIHVMNQSSIFSLHPEANNRINTVYMTSYFIGGAAGTYVSGVAWQNWGWHGVVLTGAGLALLAMIAHWSKRGIYNKALA</sequence>
<dbReference type="GO" id="GO:0022857">
    <property type="term" value="F:transmembrane transporter activity"/>
    <property type="evidence" value="ECO:0007669"/>
    <property type="project" value="InterPro"/>
</dbReference>
<feature type="transmembrane region" description="Helical" evidence="4">
    <location>
        <begin position="137"/>
        <end position="158"/>
    </location>
</feature>
<evidence type="ECO:0000259" key="5">
    <source>
        <dbReference type="PROSITE" id="PS50850"/>
    </source>
</evidence>
<proteinExistence type="predicted"/>
<dbReference type="AlphaFoldDB" id="A0A2U2PFP9"/>
<feature type="transmembrane region" description="Helical" evidence="4">
    <location>
        <begin position="80"/>
        <end position="97"/>
    </location>
</feature>
<dbReference type="RefSeq" id="WP_109416476.1">
    <property type="nucleotide sequence ID" value="NZ_QEAS01000011.1"/>
</dbReference>
<accession>A0A2U2PFP9</accession>
<dbReference type="EMBL" id="QEAS01000011">
    <property type="protein sequence ID" value="PWG79959.1"/>
    <property type="molecule type" value="Genomic_DNA"/>
</dbReference>
<dbReference type="InterPro" id="IPR011701">
    <property type="entry name" value="MFS"/>
</dbReference>
<evidence type="ECO:0000256" key="2">
    <source>
        <dbReference type="ARBA" id="ARBA00022989"/>
    </source>
</evidence>
<comment type="caution">
    <text evidence="6">The sequence shown here is derived from an EMBL/GenBank/DDBJ whole genome shotgun (WGS) entry which is preliminary data.</text>
</comment>
<dbReference type="Proteomes" id="UP000245647">
    <property type="component" value="Unassembled WGS sequence"/>
</dbReference>
<evidence type="ECO:0000313" key="6">
    <source>
        <dbReference type="EMBL" id="PWG79959.1"/>
    </source>
</evidence>
<dbReference type="InterPro" id="IPR036259">
    <property type="entry name" value="MFS_trans_sf"/>
</dbReference>
<dbReference type="InterPro" id="IPR020846">
    <property type="entry name" value="MFS_dom"/>
</dbReference>
<name>A0A2U2PFP9_9SPHI</name>
<feature type="transmembrane region" description="Helical" evidence="4">
    <location>
        <begin position="249"/>
        <end position="268"/>
    </location>
</feature>
<gene>
    <name evidence="6" type="ORF">DDR33_14260</name>
</gene>
<evidence type="ECO:0000313" key="7">
    <source>
        <dbReference type="Proteomes" id="UP000245647"/>
    </source>
</evidence>
<reference evidence="6 7" key="1">
    <citation type="submission" date="2018-04" db="EMBL/GenBank/DDBJ databases">
        <title>Pedobacter chongqingensis sp. nov., isolated from a rottenly hemp rope.</title>
        <authorList>
            <person name="Cai Y."/>
        </authorList>
    </citation>
    <scope>NUCLEOTIDE SEQUENCE [LARGE SCALE GENOMIC DNA]</scope>
    <source>
        <strain evidence="6 7">FJ4-8</strain>
    </source>
</reference>
<feature type="transmembrane region" description="Helical" evidence="4">
    <location>
        <begin position="364"/>
        <end position="383"/>
    </location>
</feature>
<feature type="transmembrane region" description="Helical" evidence="4">
    <location>
        <begin position="340"/>
        <end position="358"/>
    </location>
</feature>
<dbReference type="CDD" id="cd17324">
    <property type="entry name" value="MFS_NepI_like"/>
    <property type="match status" value="1"/>
</dbReference>